<accession>A0A545WAX2</accession>
<proteinExistence type="predicted"/>
<evidence type="ECO:0000313" key="1">
    <source>
        <dbReference type="EMBL" id="TQV99225.1"/>
    </source>
</evidence>
<evidence type="ECO:0000313" key="2">
    <source>
        <dbReference type="Proteomes" id="UP000315783"/>
    </source>
</evidence>
<reference evidence="1 2" key="1">
    <citation type="journal article" date="2019" name="Appl. Microbiol. Biotechnol.">
        <title>Genome sequence of Isaria javanica and comparative genome analysis insights into family S53 peptidase evolution in fungal entomopathogens.</title>
        <authorList>
            <person name="Lin R."/>
            <person name="Zhang X."/>
            <person name="Xin B."/>
            <person name="Zou M."/>
            <person name="Gao Y."/>
            <person name="Qin F."/>
            <person name="Hu Q."/>
            <person name="Xie B."/>
            <person name="Cheng X."/>
        </authorList>
    </citation>
    <scope>NUCLEOTIDE SEQUENCE [LARGE SCALE GENOMIC DNA]</scope>
    <source>
        <strain evidence="1 2">IJ1G</strain>
    </source>
</reference>
<name>A0A545WAX2_9HYPO</name>
<gene>
    <name evidence="1" type="ORF">IF1G_01440</name>
</gene>
<dbReference type="OrthoDB" id="3515175at2759"/>
<sequence length="538" mass="60325">MRWKERQRMLIAGRDRNPFVPFWRPLPTRGYMNSDPISWIFFVVAGIGGRRQPLAAVSWTGVGEDGSVPGGWSVLSCCCRLLAAFRDPANRRALRAELALAHDFHLNEAAAAAGPGRKVAELRECNRSPSWDDRFNDWDTVSTARFPFIASCAFQAVASDPFDTNPRHAFVEPICTVYRDTSIEWGMAVIDITDLHDPAYGLVAFPVVPMKFTPDHAAAVRAVSADPHPWYETQGELRVMYEDRPRQPLSAVDYIARFDDEQERWSASYLRESVLNALSRVPLADAMSTELIWPPRPQDDASLAISSASAWKKQRDSISVLIQESLSKGSFNPSIFEEYKRETGFLETLRQSILLNSARLDLPDGLIEFSFLEGSHLSLEQFPRLSPDAISRLLQVPSMARVESISLCLDSIDGSPPRLVDALSQTTKLQRVYLMQKPRNPRVALSAEIFMAMAATPGFLSRVEVFMAGPHSSSLCKKQWLLESTIPAHLQLVLFETFPMQQMLVTGCKNFWAPGLPSISVFIVVRAEYDCWGCVHRS</sequence>
<protein>
    <submittedName>
        <fullName evidence="1">Uncharacterized protein</fullName>
    </submittedName>
</protein>
<keyword evidence="2" id="KW-1185">Reference proteome</keyword>
<organism evidence="1 2">
    <name type="scientific">Cordyceps javanica</name>
    <dbReference type="NCBI Taxonomy" id="43265"/>
    <lineage>
        <taxon>Eukaryota</taxon>
        <taxon>Fungi</taxon>
        <taxon>Dikarya</taxon>
        <taxon>Ascomycota</taxon>
        <taxon>Pezizomycotina</taxon>
        <taxon>Sordariomycetes</taxon>
        <taxon>Hypocreomycetidae</taxon>
        <taxon>Hypocreales</taxon>
        <taxon>Cordycipitaceae</taxon>
        <taxon>Cordyceps</taxon>
    </lineage>
</organism>
<dbReference type="AlphaFoldDB" id="A0A545WAX2"/>
<dbReference type="Proteomes" id="UP000315783">
    <property type="component" value="Unassembled WGS sequence"/>
</dbReference>
<comment type="caution">
    <text evidence="1">The sequence shown here is derived from an EMBL/GenBank/DDBJ whole genome shotgun (WGS) entry which is preliminary data.</text>
</comment>
<dbReference type="STRING" id="43265.A0A545WAX2"/>
<dbReference type="EMBL" id="SPUK01000002">
    <property type="protein sequence ID" value="TQV99225.1"/>
    <property type="molecule type" value="Genomic_DNA"/>
</dbReference>